<dbReference type="PANTHER" id="PTHR42801:SF4">
    <property type="entry name" value="AHPC_TSA FAMILY PROTEIN"/>
    <property type="match status" value="1"/>
</dbReference>
<dbReference type="Proteomes" id="UP000198629">
    <property type="component" value="Unassembled WGS sequence"/>
</dbReference>
<evidence type="ECO:0000256" key="7">
    <source>
        <dbReference type="ARBA" id="ARBA00023157"/>
    </source>
</evidence>
<evidence type="ECO:0000313" key="14">
    <source>
        <dbReference type="EMBL" id="SDK14861.1"/>
    </source>
</evidence>
<dbReference type="EC" id="1.11.1.24" evidence="3"/>
<evidence type="ECO:0000256" key="5">
    <source>
        <dbReference type="ARBA" id="ARBA00022862"/>
    </source>
</evidence>
<evidence type="ECO:0000259" key="13">
    <source>
        <dbReference type="PROSITE" id="PS51352"/>
    </source>
</evidence>
<evidence type="ECO:0000256" key="4">
    <source>
        <dbReference type="ARBA" id="ARBA00022559"/>
    </source>
</evidence>
<evidence type="ECO:0000256" key="11">
    <source>
        <dbReference type="ARBA" id="ARBA00042639"/>
    </source>
</evidence>
<keyword evidence="8" id="KW-0676">Redox-active center</keyword>
<evidence type="ECO:0000256" key="6">
    <source>
        <dbReference type="ARBA" id="ARBA00023002"/>
    </source>
</evidence>
<dbReference type="Gene3D" id="3.40.30.10">
    <property type="entry name" value="Glutaredoxin"/>
    <property type="match status" value="1"/>
</dbReference>
<dbReference type="STRING" id="492660.SAMN05192566_0341"/>
<dbReference type="InterPro" id="IPR000866">
    <property type="entry name" value="AhpC/TSA"/>
</dbReference>
<organism evidence="14 15">
    <name type="scientific">Methylophilus rhizosphaerae</name>
    <dbReference type="NCBI Taxonomy" id="492660"/>
    <lineage>
        <taxon>Bacteria</taxon>
        <taxon>Pseudomonadati</taxon>
        <taxon>Pseudomonadota</taxon>
        <taxon>Betaproteobacteria</taxon>
        <taxon>Nitrosomonadales</taxon>
        <taxon>Methylophilaceae</taxon>
        <taxon>Methylophilus</taxon>
    </lineage>
</organism>
<evidence type="ECO:0000256" key="9">
    <source>
        <dbReference type="ARBA" id="ARBA00032824"/>
    </source>
</evidence>
<evidence type="ECO:0000256" key="1">
    <source>
        <dbReference type="ARBA" id="ARBA00003330"/>
    </source>
</evidence>
<comment type="catalytic activity">
    <reaction evidence="12">
        <text>a hydroperoxide + [thioredoxin]-dithiol = an alcohol + [thioredoxin]-disulfide + H2O</text>
        <dbReference type="Rhea" id="RHEA:62620"/>
        <dbReference type="Rhea" id="RHEA-COMP:10698"/>
        <dbReference type="Rhea" id="RHEA-COMP:10700"/>
        <dbReference type="ChEBI" id="CHEBI:15377"/>
        <dbReference type="ChEBI" id="CHEBI:29950"/>
        <dbReference type="ChEBI" id="CHEBI:30879"/>
        <dbReference type="ChEBI" id="CHEBI:35924"/>
        <dbReference type="ChEBI" id="CHEBI:50058"/>
        <dbReference type="EC" id="1.11.1.24"/>
    </reaction>
</comment>
<dbReference type="CDD" id="cd03017">
    <property type="entry name" value="PRX_BCP"/>
    <property type="match status" value="1"/>
</dbReference>
<dbReference type="RefSeq" id="WP_091468898.1">
    <property type="nucleotide sequence ID" value="NZ_FNFX01000001.1"/>
</dbReference>
<feature type="domain" description="Thioredoxin" evidence="13">
    <location>
        <begin position="29"/>
        <end position="178"/>
    </location>
</feature>
<reference evidence="15" key="1">
    <citation type="submission" date="2016-10" db="EMBL/GenBank/DDBJ databases">
        <authorList>
            <person name="Varghese N."/>
            <person name="Submissions S."/>
        </authorList>
    </citation>
    <scope>NUCLEOTIDE SEQUENCE [LARGE SCALE GENOMIC DNA]</scope>
    <source>
        <strain evidence="15">CBMB127</strain>
    </source>
</reference>
<keyword evidence="5" id="KW-0049">Antioxidant</keyword>
<dbReference type="InterPro" id="IPR050924">
    <property type="entry name" value="Peroxiredoxin_BCP/PrxQ"/>
</dbReference>
<name>A0A1G8ZIG6_9PROT</name>
<keyword evidence="4" id="KW-0575">Peroxidase</keyword>
<evidence type="ECO:0000313" key="15">
    <source>
        <dbReference type="Proteomes" id="UP000198629"/>
    </source>
</evidence>
<dbReference type="GO" id="GO:0034599">
    <property type="term" value="P:cellular response to oxidative stress"/>
    <property type="evidence" value="ECO:0007669"/>
    <property type="project" value="TreeGrafter"/>
</dbReference>
<dbReference type="AlphaFoldDB" id="A0A1G8ZIG6"/>
<dbReference type="InterPro" id="IPR036249">
    <property type="entry name" value="Thioredoxin-like_sf"/>
</dbReference>
<dbReference type="SUPFAM" id="SSF52833">
    <property type="entry name" value="Thioredoxin-like"/>
    <property type="match status" value="1"/>
</dbReference>
<evidence type="ECO:0000256" key="12">
    <source>
        <dbReference type="ARBA" id="ARBA00049091"/>
    </source>
</evidence>
<evidence type="ECO:0000256" key="2">
    <source>
        <dbReference type="ARBA" id="ARBA00011245"/>
    </source>
</evidence>
<evidence type="ECO:0000256" key="8">
    <source>
        <dbReference type="ARBA" id="ARBA00023284"/>
    </source>
</evidence>
<dbReference type="PROSITE" id="PS51352">
    <property type="entry name" value="THIOREDOXIN_2"/>
    <property type="match status" value="1"/>
</dbReference>
<dbReference type="GO" id="GO:0045454">
    <property type="term" value="P:cell redox homeostasis"/>
    <property type="evidence" value="ECO:0007669"/>
    <property type="project" value="TreeGrafter"/>
</dbReference>
<comment type="similarity">
    <text evidence="10">Belongs to the peroxiredoxin family. BCP/PrxQ subfamily.</text>
</comment>
<keyword evidence="15" id="KW-1185">Reference proteome</keyword>
<dbReference type="GO" id="GO:0005737">
    <property type="term" value="C:cytoplasm"/>
    <property type="evidence" value="ECO:0007669"/>
    <property type="project" value="TreeGrafter"/>
</dbReference>
<gene>
    <name evidence="14" type="ORF">SAMN05192566_0341</name>
</gene>
<sequence length="179" mass="20071">MLVKLIMYGLLLWLAVWGYRQYQQPSTRLNVGMKAPAFSLPDAQGNTRQLSDWQGHWLVIYFYPKDDTPGCTREACHFRDDIQQIHALGAEVVGISVDTVASHASFTSKHRLPFPLLADTRGQVAQAYGALFDLIVFQAAKRMTFIIDPQGMVAQTYSNVNPDGHSQAIIDDLKRLSAF</sequence>
<dbReference type="PANTHER" id="PTHR42801">
    <property type="entry name" value="THIOREDOXIN-DEPENDENT PEROXIDE REDUCTASE"/>
    <property type="match status" value="1"/>
</dbReference>
<evidence type="ECO:0000256" key="3">
    <source>
        <dbReference type="ARBA" id="ARBA00013017"/>
    </source>
</evidence>
<comment type="function">
    <text evidence="1">Thiol-specific peroxidase that catalyzes the reduction of hydrogen peroxide and organic hydroperoxides to water and alcohols, respectively. Plays a role in cell protection against oxidative stress by detoxifying peroxides and as sensor of hydrogen peroxide-mediated signaling events.</text>
</comment>
<evidence type="ECO:0000256" key="10">
    <source>
        <dbReference type="ARBA" id="ARBA00038489"/>
    </source>
</evidence>
<dbReference type="OrthoDB" id="9812811at2"/>
<dbReference type="Pfam" id="PF00578">
    <property type="entry name" value="AhpC-TSA"/>
    <property type="match status" value="1"/>
</dbReference>
<keyword evidence="6" id="KW-0560">Oxidoreductase</keyword>
<dbReference type="GO" id="GO:0008379">
    <property type="term" value="F:thioredoxin peroxidase activity"/>
    <property type="evidence" value="ECO:0007669"/>
    <property type="project" value="TreeGrafter"/>
</dbReference>
<dbReference type="EMBL" id="FNFX01000001">
    <property type="protein sequence ID" value="SDK14861.1"/>
    <property type="molecule type" value="Genomic_DNA"/>
</dbReference>
<dbReference type="FunFam" id="3.40.30.10:FF:000007">
    <property type="entry name" value="Thioredoxin-dependent thiol peroxidase"/>
    <property type="match status" value="1"/>
</dbReference>
<accession>A0A1G8ZIG6</accession>
<comment type="subunit">
    <text evidence="2">Monomer.</text>
</comment>
<protein>
    <recommendedName>
        <fullName evidence="3">thioredoxin-dependent peroxiredoxin</fullName>
        <ecNumber evidence="3">1.11.1.24</ecNumber>
    </recommendedName>
    <alternativeName>
        <fullName evidence="9">Thioredoxin peroxidase</fullName>
    </alternativeName>
    <alternativeName>
        <fullName evidence="11">Thioredoxin-dependent peroxiredoxin Bcp</fullName>
    </alternativeName>
</protein>
<dbReference type="InterPro" id="IPR013766">
    <property type="entry name" value="Thioredoxin_domain"/>
</dbReference>
<keyword evidence="7" id="KW-1015">Disulfide bond</keyword>
<proteinExistence type="inferred from homology"/>